<gene>
    <name evidence="1" type="ORF">HFN_0247</name>
</gene>
<dbReference type="RefSeq" id="WP_023948279.1">
    <property type="nucleotide sequence ID" value="NZ_BASD01000015.1"/>
</dbReference>
<reference evidence="1 2" key="1">
    <citation type="journal article" date="2013" name="Genome Announc.">
        <title>Draft Genome Sequence of Helicobacter fennelliae Strain MRY12-0050, Isolated from a Bacteremia Patient.</title>
        <authorList>
            <person name="Rimbara E."/>
            <person name="Matsui M."/>
            <person name="Mori S."/>
            <person name="Suzuki S."/>
            <person name="Suzuki M."/>
            <person name="Kim H."/>
            <person name="Sekizuka T."/>
            <person name="Kuroda M."/>
            <person name="Shibayama K."/>
        </authorList>
    </citation>
    <scope>NUCLEOTIDE SEQUENCE [LARGE SCALE GENOMIC DNA]</scope>
    <source>
        <strain evidence="1 2">MRY12-0050</strain>
    </source>
</reference>
<evidence type="ECO:0000313" key="1">
    <source>
        <dbReference type="EMBL" id="GAD19116.1"/>
    </source>
</evidence>
<evidence type="ECO:0000313" key="2">
    <source>
        <dbReference type="Proteomes" id="UP000018143"/>
    </source>
</evidence>
<dbReference type="OrthoDB" id="5326915at2"/>
<sequence>MTPKDFIEQAKDYADVADASYAMLHYIDNNEEIDPRDDEFRAKIPAFKPPARWIYADGIKLGYEIKEENINKSVLAKQLFNDKKIKLGQPTAYALAIEARFSQDIEIKTPKYDNPSELEPTLIDNRIQNLIYRDKKSDKQKIEVSVNKERAIQDKNTYHLSPRTKYFTSRFEILHHQLNTSMSGYSHTLFKDHLAKDSKDTYLLAFRGTEIRGAELFKDIVLTDGSIAIGVAIPQIISLVKFKKEVLKTIEKDIKDSIYKLNVVGHSLGGHLAQAFCLCHKTEAIHKLYTFNAPGFGGILASLLNIAIRVIRLVGKLIVKCAKKLFNLLGFTRKIIDKCVHTCNPNDTLENYTEYADTLKQEIGEEEIENLAINAKELSKAQTKIEVHHIETIKNPLPKEESFAREWKQTLEPSISVISDLGYKYGLNIIDKLDYKNTQRLHLLYVGELETSYVATSHFLESILQILYFYNYLLQSPSNQAKIQLSQSIEKALDYLNSYSKLLMELIYGNKLITNATTITKTSKNDNYLSVYQQEILHIFVHNPKKMAQRYEYDFNGKSEVIQMEDIKERVIKKELSKNDTMNTFLLLLALEIYTKIVDKNDMKCLLKGA</sequence>
<dbReference type="Gene3D" id="3.40.50.1820">
    <property type="entry name" value="alpha/beta hydrolase"/>
    <property type="match status" value="1"/>
</dbReference>
<dbReference type="SUPFAM" id="SSF53474">
    <property type="entry name" value="alpha/beta-Hydrolases"/>
    <property type="match status" value="1"/>
</dbReference>
<keyword evidence="2" id="KW-1185">Reference proteome</keyword>
<dbReference type="EMBL" id="BASD01000015">
    <property type="protein sequence ID" value="GAD19116.1"/>
    <property type="molecule type" value="Genomic_DNA"/>
</dbReference>
<comment type="caution">
    <text evidence="1">The sequence shown here is derived from an EMBL/GenBank/DDBJ whole genome shotgun (WGS) entry which is preliminary data.</text>
</comment>
<dbReference type="Proteomes" id="UP000018143">
    <property type="component" value="Unassembled WGS sequence"/>
</dbReference>
<dbReference type="eggNOG" id="COG2931">
    <property type="taxonomic scope" value="Bacteria"/>
</dbReference>
<protein>
    <recommendedName>
        <fullName evidence="3">DUF2974 domain-containing protein</fullName>
    </recommendedName>
</protein>
<evidence type="ECO:0008006" key="3">
    <source>
        <dbReference type="Google" id="ProtNLM"/>
    </source>
</evidence>
<dbReference type="InterPro" id="IPR029058">
    <property type="entry name" value="AB_hydrolase_fold"/>
</dbReference>
<accession>T1D1L3</accession>
<organism evidence="1 2">
    <name type="scientific">Helicobacter fennelliae MRY12-0050</name>
    <dbReference type="NCBI Taxonomy" id="1325130"/>
    <lineage>
        <taxon>Bacteria</taxon>
        <taxon>Pseudomonadati</taxon>
        <taxon>Campylobacterota</taxon>
        <taxon>Epsilonproteobacteria</taxon>
        <taxon>Campylobacterales</taxon>
        <taxon>Helicobacteraceae</taxon>
        <taxon>Helicobacter</taxon>
    </lineage>
</organism>
<dbReference type="AlphaFoldDB" id="T1D1L3"/>
<name>T1D1L3_9HELI</name>
<proteinExistence type="predicted"/>
<dbReference type="STRING" id="1325130.HFN_0247"/>